<proteinExistence type="predicted"/>
<evidence type="ECO:0000313" key="1">
    <source>
        <dbReference type="EMBL" id="KKL76449.1"/>
    </source>
</evidence>
<gene>
    <name evidence="1" type="ORF">LCGC14_2044800</name>
</gene>
<comment type="caution">
    <text evidence="1">The sequence shown here is derived from an EMBL/GenBank/DDBJ whole genome shotgun (WGS) entry which is preliminary data.</text>
</comment>
<dbReference type="AlphaFoldDB" id="A0A0F9EQX4"/>
<reference evidence="1" key="1">
    <citation type="journal article" date="2015" name="Nature">
        <title>Complex archaea that bridge the gap between prokaryotes and eukaryotes.</title>
        <authorList>
            <person name="Spang A."/>
            <person name="Saw J.H."/>
            <person name="Jorgensen S.L."/>
            <person name="Zaremba-Niedzwiedzka K."/>
            <person name="Martijn J."/>
            <person name="Lind A.E."/>
            <person name="van Eijk R."/>
            <person name="Schleper C."/>
            <person name="Guy L."/>
            <person name="Ettema T.J."/>
        </authorList>
    </citation>
    <scope>NUCLEOTIDE SEQUENCE</scope>
</reference>
<sequence>MIHCVQDSQVNLHSLLVVGSDVYDFVLCSRGIRLKGGKDASKYNNHQWGK</sequence>
<organism evidence="1">
    <name type="scientific">marine sediment metagenome</name>
    <dbReference type="NCBI Taxonomy" id="412755"/>
    <lineage>
        <taxon>unclassified sequences</taxon>
        <taxon>metagenomes</taxon>
        <taxon>ecological metagenomes</taxon>
    </lineage>
</organism>
<dbReference type="EMBL" id="LAZR01024041">
    <property type="protein sequence ID" value="KKL76449.1"/>
    <property type="molecule type" value="Genomic_DNA"/>
</dbReference>
<accession>A0A0F9EQX4</accession>
<protein>
    <submittedName>
        <fullName evidence="1">Uncharacterized protein</fullName>
    </submittedName>
</protein>
<name>A0A0F9EQX4_9ZZZZ</name>